<dbReference type="PANTHER" id="PTHR12993">
    <property type="entry name" value="N-ACETYLGLUCOSAMINYL-PHOSPHATIDYLINOSITOL DE-N-ACETYLASE-RELATED"/>
    <property type="match status" value="1"/>
</dbReference>
<accession>A0A1G6MDL2</accession>
<dbReference type="GO" id="GO:0016137">
    <property type="term" value="P:glycoside metabolic process"/>
    <property type="evidence" value="ECO:0007669"/>
    <property type="project" value="UniProtKB-ARBA"/>
</dbReference>
<dbReference type="InterPro" id="IPR024078">
    <property type="entry name" value="LmbE-like_dom_sf"/>
</dbReference>
<evidence type="ECO:0000256" key="1">
    <source>
        <dbReference type="ARBA" id="ARBA00022833"/>
    </source>
</evidence>
<dbReference type="Gene3D" id="3.40.50.10320">
    <property type="entry name" value="LmbE-like"/>
    <property type="match status" value="1"/>
</dbReference>
<gene>
    <name evidence="2" type="ORF">SAMN05216410_1855</name>
</gene>
<keyword evidence="3" id="KW-1185">Reference proteome</keyword>
<proteinExistence type="predicted"/>
<dbReference type="OrthoDB" id="158614at2"/>
<dbReference type="RefSeq" id="WP_093183263.1">
    <property type="nucleotide sequence ID" value="NZ_FMYH01000003.1"/>
</dbReference>
<dbReference type="Pfam" id="PF02585">
    <property type="entry name" value="PIG-L"/>
    <property type="match status" value="1"/>
</dbReference>
<dbReference type="STRING" id="1814289.SAMN05216410_1855"/>
<dbReference type="GO" id="GO:0016811">
    <property type="term" value="F:hydrolase activity, acting on carbon-nitrogen (but not peptide) bonds, in linear amides"/>
    <property type="evidence" value="ECO:0007669"/>
    <property type="project" value="TreeGrafter"/>
</dbReference>
<keyword evidence="1" id="KW-0862">Zinc</keyword>
<dbReference type="SUPFAM" id="SSF102588">
    <property type="entry name" value="LmbE-like"/>
    <property type="match status" value="1"/>
</dbReference>
<dbReference type="InterPro" id="IPR003737">
    <property type="entry name" value="GlcNAc_PI_deacetylase-related"/>
</dbReference>
<name>A0A1G6MDL2_9MICO</name>
<dbReference type="EMBL" id="FMYH01000003">
    <property type="protein sequence ID" value="SDC53662.1"/>
    <property type="molecule type" value="Genomic_DNA"/>
</dbReference>
<organism evidence="2 3">
    <name type="scientific">Sanguibacter gelidistatuariae</name>
    <dbReference type="NCBI Taxonomy" id="1814289"/>
    <lineage>
        <taxon>Bacteria</taxon>
        <taxon>Bacillati</taxon>
        <taxon>Actinomycetota</taxon>
        <taxon>Actinomycetes</taxon>
        <taxon>Micrococcales</taxon>
        <taxon>Sanguibacteraceae</taxon>
        <taxon>Sanguibacter</taxon>
    </lineage>
</organism>
<dbReference type="AlphaFoldDB" id="A0A1G6MDL2"/>
<sequence>MITEASLPAGPLLAVHAHPDDETLATGALLATWAASGQPVTLVTCTRGERGEVIGATLAHLEGNGPALAAHREGELRAALAALGVRDHHYLDQLRRDQLRLEDSGMAWVGAAGGQAGEADDAGERALVAAPLEEVATALAELIRDRRPAVVVTYEAGGGYGHPDHVRAHEITMRALQLAAHASATRPAHVPDDVWWAVIPAPVVRGARAALRELSLRDPELAGLLAGSATAELPGDALPAAAAPGLPVVAMIDGAPVADRVEAALRAHATQVHWIHRLAAGSGAGVGLAGWYALSNDVLVPWLTHEHYARARGAHAR</sequence>
<reference evidence="2 3" key="1">
    <citation type="submission" date="2016-09" db="EMBL/GenBank/DDBJ databases">
        <authorList>
            <person name="Capua I."/>
            <person name="De Benedictis P."/>
            <person name="Joannis T."/>
            <person name="Lombin L.H."/>
            <person name="Cattoli G."/>
        </authorList>
    </citation>
    <scope>NUCLEOTIDE SEQUENCE [LARGE SCALE GENOMIC DNA]</scope>
    <source>
        <strain evidence="2 3">ISLP-3</strain>
    </source>
</reference>
<evidence type="ECO:0000313" key="3">
    <source>
        <dbReference type="Proteomes" id="UP000199039"/>
    </source>
</evidence>
<protein>
    <submittedName>
        <fullName evidence="2">N-acetyl-1-D-myo-inositol-2-amino-2-deoxy-alpha-D-glucopyranoside deacetylase</fullName>
    </submittedName>
</protein>
<dbReference type="Proteomes" id="UP000199039">
    <property type="component" value="Unassembled WGS sequence"/>
</dbReference>
<evidence type="ECO:0000313" key="2">
    <source>
        <dbReference type="EMBL" id="SDC53662.1"/>
    </source>
</evidence>
<dbReference type="PANTHER" id="PTHR12993:SF26">
    <property type="entry name" value="1D-MYO-INOSITOL 2-ACETAMIDO-2-DEOXY-ALPHA-D-GLUCOPYRANOSIDE DEACETYLASE"/>
    <property type="match status" value="1"/>
</dbReference>